<accession>A0ACC1SVS6</accession>
<evidence type="ECO:0000313" key="2">
    <source>
        <dbReference type="Proteomes" id="UP001148629"/>
    </source>
</evidence>
<sequence length="296" mass="31537">MRFGNTLSLALGLLGADPVAASRCKPRSSSESADAISTTSSEATFASTSTSTSAELATTTTSDATETSTTEILSSISESTSVELSTTTTTSAPLDTTETSSTESSSITSTTTSSEPDPVITNFNIIADGGSADGLVLGRRPNQGSLQFSGSSDWEPAKLYLEEGTGYLKVVDPTYPLFPLVCLRWGTGTDPTNPGWFSDCRADDTFGNMLHPITCELNKGGRLSCTTGAGHCRYYLVPPRMTDGWDCQADDGTYTSFYTESVSEDGLAWFSPWMGFEGYEGSQELEPLNFRWQSAD</sequence>
<gene>
    <name evidence="1" type="ORF">NM208_g1580</name>
</gene>
<comment type="caution">
    <text evidence="1">The sequence shown here is derived from an EMBL/GenBank/DDBJ whole genome shotgun (WGS) entry which is preliminary data.</text>
</comment>
<evidence type="ECO:0000313" key="1">
    <source>
        <dbReference type="EMBL" id="KAJ3547282.1"/>
    </source>
</evidence>
<proteinExistence type="predicted"/>
<dbReference type="Proteomes" id="UP001148629">
    <property type="component" value="Unassembled WGS sequence"/>
</dbReference>
<organism evidence="1 2">
    <name type="scientific">Fusarium decemcellulare</name>
    <dbReference type="NCBI Taxonomy" id="57161"/>
    <lineage>
        <taxon>Eukaryota</taxon>
        <taxon>Fungi</taxon>
        <taxon>Dikarya</taxon>
        <taxon>Ascomycota</taxon>
        <taxon>Pezizomycotina</taxon>
        <taxon>Sordariomycetes</taxon>
        <taxon>Hypocreomycetidae</taxon>
        <taxon>Hypocreales</taxon>
        <taxon>Nectriaceae</taxon>
        <taxon>Fusarium</taxon>
        <taxon>Fusarium decemcellulare species complex</taxon>
    </lineage>
</organism>
<dbReference type="EMBL" id="JANRMS010000084">
    <property type="protein sequence ID" value="KAJ3547282.1"/>
    <property type="molecule type" value="Genomic_DNA"/>
</dbReference>
<name>A0ACC1SVS6_9HYPO</name>
<keyword evidence="2" id="KW-1185">Reference proteome</keyword>
<reference evidence="1" key="1">
    <citation type="submission" date="2022-08" db="EMBL/GenBank/DDBJ databases">
        <title>Genome Sequence of Fusarium decemcellulare.</title>
        <authorList>
            <person name="Buettner E."/>
        </authorList>
    </citation>
    <scope>NUCLEOTIDE SEQUENCE</scope>
    <source>
        <strain evidence="1">Babe19</strain>
    </source>
</reference>
<protein>
    <submittedName>
        <fullName evidence="1">Uncharacterized protein</fullName>
    </submittedName>
</protein>